<feature type="compositionally biased region" description="Basic and acidic residues" evidence="1">
    <location>
        <begin position="77"/>
        <end position="106"/>
    </location>
</feature>
<evidence type="ECO:0000313" key="2">
    <source>
        <dbReference type="EMBL" id="MBW0543789.1"/>
    </source>
</evidence>
<feature type="compositionally biased region" description="Basic and acidic residues" evidence="1">
    <location>
        <begin position="33"/>
        <end position="64"/>
    </location>
</feature>
<dbReference type="Proteomes" id="UP000765509">
    <property type="component" value="Unassembled WGS sequence"/>
</dbReference>
<name>A0A9Q3ILW0_9BASI</name>
<keyword evidence="3" id="KW-1185">Reference proteome</keyword>
<proteinExistence type="predicted"/>
<accession>A0A9Q3ILW0</accession>
<gene>
    <name evidence="2" type="ORF">O181_083504</name>
</gene>
<feature type="region of interest" description="Disordered" evidence="1">
    <location>
        <begin position="31"/>
        <end position="118"/>
    </location>
</feature>
<protein>
    <submittedName>
        <fullName evidence="2">Uncharacterized protein</fullName>
    </submittedName>
</protein>
<feature type="compositionally biased region" description="Polar residues" evidence="1">
    <location>
        <begin position="108"/>
        <end position="118"/>
    </location>
</feature>
<dbReference type="AlphaFoldDB" id="A0A9Q3ILW0"/>
<reference evidence="2" key="1">
    <citation type="submission" date="2021-03" db="EMBL/GenBank/DDBJ databases">
        <title>Draft genome sequence of rust myrtle Austropuccinia psidii MF-1, a brazilian biotype.</title>
        <authorList>
            <person name="Quecine M.C."/>
            <person name="Pachon D.M.R."/>
            <person name="Bonatelli M.L."/>
            <person name="Correr F.H."/>
            <person name="Franceschini L.M."/>
            <person name="Leite T.F."/>
            <person name="Margarido G.R.A."/>
            <person name="Almeida C.A."/>
            <person name="Ferrarezi J.A."/>
            <person name="Labate C.A."/>
        </authorList>
    </citation>
    <scope>NUCLEOTIDE SEQUENCE</scope>
    <source>
        <strain evidence="2">MF-1</strain>
    </source>
</reference>
<evidence type="ECO:0000256" key="1">
    <source>
        <dbReference type="SAM" id="MobiDB-lite"/>
    </source>
</evidence>
<comment type="caution">
    <text evidence="2">The sequence shown here is derived from an EMBL/GenBank/DDBJ whole genome shotgun (WGS) entry which is preliminary data.</text>
</comment>
<dbReference type="EMBL" id="AVOT02048569">
    <property type="protein sequence ID" value="MBW0543789.1"/>
    <property type="molecule type" value="Genomic_DNA"/>
</dbReference>
<evidence type="ECO:0000313" key="3">
    <source>
        <dbReference type="Proteomes" id="UP000765509"/>
    </source>
</evidence>
<organism evidence="2 3">
    <name type="scientific">Austropuccinia psidii MF-1</name>
    <dbReference type="NCBI Taxonomy" id="1389203"/>
    <lineage>
        <taxon>Eukaryota</taxon>
        <taxon>Fungi</taxon>
        <taxon>Dikarya</taxon>
        <taxon>Basidiomycota</taxon>
        <taxon>Pucciniomycotina</taxon>
        <taxon>Pucciniomycetes</taxon>
        <taxon>Pucciniales</taxon>
        <taxon>Sphaerophragmiaceae</taxon>
        <taxon>Austropuccinia</taxon>
    </lineage>
</organism>
<sequence length="139" mass="15914">MNSYLYIKSFLGQEKTVVLFGRIESLVLQRKGKKDEEFVEEPKSIIHRPKEGTGNEPSFGERRTSNVNQLQKSKKTSPKDLRRNREVQGTIKAREKEIPIGTDHTHKSTGFPNGNLQPSTGCSIWTELFWSSQPRNRKG</sequence>